<keyword evidence="3" id="KW-1185">Reference proteome</keyword>
<protein>
    <submittedName>
        <fullName evidence="2">Response regulator receiver domain-containing protein</fullName>
    </submittedName>
</protein>
<dbReference type="SMART" id="SM00448">
    <property type="entry name" value="REC"/>
    <property type="match status" value="1"/>
</dbReference>
<name>A0A5C2HAI1_9BACT</name>
<organism evidence="2 3">
    <name type="scientific">Malaciobacter pacificus</name>
    <dbReference type="NCBI Taxonomy" id="1080223"/>
    <lineage>
        <taxon>Bacteria</taxon>
        <taxon>Pseudomonadati</taxon>
        <taxon>Campylobacterota</taxon>
        <taxon>Epsilonproteobacteria</taxon>
        <taxon>Campylobacterales</taxon>
        <taxon>Arcobacteraceae</taxon>
        <taxon>Malaciobacter</taxon>
    </lineage>
</organism>
<gene>
    <name evidence="2" type="ORF">APAC_0142</name>
</gene>
<dbReference type="SUPFAM" id="SSF52172">
    <property type="entry name" value="CheY-like"/>
    <property type="match status" value="1"/>
</dbReference>
<dbReference type="KEGG" id="apai:APAC_0142"/>
<comment type="caution">
    <text evidence="1">Lacks conserved residue(s) required for the propagation of feature annotation.</text>
</comment>
<accession>A0A5C2HAI1</accession>
<evidence type="ECO:0000313" key="2">
    <source>
        <dbReference type="EMBL" id="QEP33312.1"/>
    </source>
</evidence>
<dbReference type="AlphaFoldDB" id="A0A5C2HAI1"/>
<reference evidence="2 3" key="1">
    <citation type="submission" date="2019-09" db="EMBL/GenBank/DDBJ databases">
        <title>Complete genome sequencing of four Arcobacter species reveals a diverse suite of mobile elements.</title>
        <authorList>
            <person name="Miller W.G."/>
            <person name="Yee E."/>
            <person name="Bono J.L."/>
        </authorList>
    </citation>
    <scope>NUCLEOTIDE SEQUENCE [LARGE SCALE GENOMIC DNA]</scope>
    <source>
        <strain evidence="2 3">LMG 26638</strain>
    </source>
</reference>
<sequence length="296" mass="34611">MNILIIENEIYLAQKVVSRLLDDGHSCDYIESPNIDNLTKDYDTILLSTSLPSALVNSIIKRYSPTSIILLLVSYISDETVTNPINEGAKDYIMKPFIMDELVRKIYHYKECRSLRRELSTLREYVDFIMNDIDTNDTILPPSFPTLIESNSQKCSDKLVFDLSRRLDMPIKFISLSNANWQKTFNLVNTKTIIYLTDFHTLKKNAKENLYKLIDQKNVVISTLEKEDEFPYRKVEFNDENQLMTNSNIMTINDYVKLMVLSYQNKYPDTELSKKLGISRKSLWEKRKKLGIEKKK</sequence>
<dbReference type="Proteomes" id="UP000322726">
    <property type="component" value="Chromosome"/>
</dbReference>
<reference evidence="2 3" key="3">
    <citation type="submission" date="2019-09" db="EMBL/GenBank/DDBJ databases">
        <title>Taxonomic note: a critical rebuttal of the proposed division of the genus Arcobacter into six genera, emended descriptions of Arcobacter anaerophilus and the genus Arcobacter, and an assessment of genus-level boundaries for Epsilonproteobacteria using in silico genomic comparator tools.</title>
        <authorList>
            <person name="On S.L.W."/>
            <person name="Miller W.G."/>
            <person name="Biggs P."/>
            <person name="Cornelius A."/>
            <person name="Vandamme P."/>
        </authorList>
    </citation>
    <scope>NUCLEOTIDE SEQUENCE [LARGE SCALE GENOMIC DNA]</scope>
    <source>
        <strain evidence="2 3">LMG 26638</strain>
    </source>
</reference>
<dbReference type="InterPro" id="IPR001789">
    <property type="entry name" value="Sig_transdc_resp-reg_receiver"/>
</dbReference>
<dbReference type="OrthoDB" id="5328903at2"/>
<dbReference type="RefSeq" id="WP_130232287.1">
    <property type="nucleotide sequence ID" value="NZ_BMEF01000001.1"/>
</dbReference>
<reference evidence="3" key="2">
    <citation type="submission" date="2019-09" db="EMBL/GenBank/DDBJ databases">
        <title>Complete genome sequencing of four Arcobacter species reveals a diverse suite of mobile elements.</title>
        <authorList>
            <person name="On S.L.W."/>
            <person name="Miller W.G."/>
            <person name="Biggs P."/>
            <person name="Cornelius A."/>
            <person name="Vandamme P."/>
        </authorList>
    </citation>
    <scope>NUCLEOTIDE SEQUENCE [LARGE SCALE GENOMIC DNA]</scope>
    <source>
        <strain evidence="3">LMG 26638</strain>
    </source>
</reference>
<dbReference type="InterPro" id="IPR011006">
    <property type="entry name" value="CheY-like_superfamily"/>
</dbReference>
<proteinExistence type="predicted"/>
<dbReference type="GO" id="GO:0000160">
    <property type="term" value="P:phosphorelay signal transduction system"/>
    <property type="evidence" value="ECO:0007669"/>
    <property type="project" value="InterPro"/>
</dbReference>
<evidence type="ECO:0000256" key="1">
    <source>
        <dbReference type="PROSITE-ProRule" id="PRU00169"/>
    </source>
</evidence>
<evidence type="ECO:0000313" key="3">
    <source>
        <dbReference type="Proteomes" id="UP000322726"/>
    </source>
</evidence>
<dbReference type="Gene3D" id="3.40.50.2300">
    <property type="match status" value="1"/>
</dbReference>
<dbReference type="EMBL" id="CP035928">
    <property type="protein sequence ID" value="QEP33312.1"/>
    <property type="molecule type" value="Genomic_DNA"/>
</dbReference>
<dbReference type="PROSITE" id="PS50110">
    <property type="entry name" value="RESPONSE_REGULATORY"/>
    <property type="match status" value="1"/>
</dbReference>